<dbReference type="SUPFAM" id="SSF53955">
    <property type="entry name" value="Lysozyme-like"/>
    <property type="match status" value="1"/>
</dbReference>
<name>A0ABV2HXT2_9HYPH</name>
<reference evidence="5 6" key="1">
    <citation type="submission" date="2024-06" db="EMBL/GenBank/DDBJ databases">
        <title>Genomic Encyclopedia of Type Strains, Phase IV (KMG-IV): sequencing the most valuable type-strain genomes for metagenomic binning, comparative biology and taxonomic classification.</title>
        <authorList>
            <person name="Goeker M."/>
        </authorList>
    </citation>
    <scope>NUCLEOTIDE SEQUENCE [LARGE SCALE GENOMIC DNA]</scope>
    <source>
        <strain evidence="5 6">DSM 29846</strain>
    </source>
</reference>
<dbReference type="Gene3D" id="1.10.530.10">
    <property type="match status" value="1"/>
</dbReference>
<keyword evidence="6" id="KW-1185">Reference proteome</keyword>
<evidence type="ECO:0000313" key="6">
    <source>
        <dbReference type="Proteomes" id="UP001549036"/>
    </source>
</evidence>
<dbReference type="InterPro" id="IPR023346">
    <property type="entry name" value="Lysozyme-like_dom_sf"/>
</dbReference>
<feature type="region of interest" description="Disordered" evidence="3">
    <location>
        <begin position="330"/>
        <end position="356"/>
    </location>
</feature>
<protein>
    <recommendedName>
        <fullName evidence="4">Transglycosylase SLT domain-containing protein</fullName>
    </recommendedName>
</protein>
<dbReference type="PANTHER" id="PTHR37423">
    <property type="entry name" value="SOLUBLE LYTIC MUREIN TRANSGLYCOSYLASE-RELATED"/>
    <property type="match status" value="1"/>
</dbReference>
<dbReference type="CDD" id="cd16896">
    <property type="entry name" value="LT_Slt70-like"/>
    <property type="match status" value="1"/>
</dbReference>
<proteinExistence type="inferred from homology"/>
<dbReference type="PANTHER" id="PTHR37423:SF2">
    <property type="entry name" value="MEMBRANE-BOUND LYTIC MUREIN TRANSGLYCOSYLASE C"/>
    <property type="match status" value="1"/>
</dbReference>
<evidence type="ECO:0000256" key="1">
    <source>
        <dbReference type="ARBA" id="ARBA00007734"/>
    </source>
</evidence>
<gene>
    <name evidence="5" type="ORF">ABID26_004510</name>
</gene>
<evidence type="ECO:0000313" key="5">
    <source>
        <dbReference type="EMBL" id="MET3595098.1"/>
    </source>
</evidence>
<comment type="similarity">
    <text evidence="2">Belongs to the virb1 family.</text>
</comment>
<organism evidence="5 6">
    <name type="scientific">Mesorhizobium shonense</name>
    <dbReference type="NCBI Taxonomy" id="1209948"/>
    <lineage>
        <taxon>Bacteria</taxon>
        <taxon>Pseudomonadati</taxon>
        <taxon>Pseudomonadota</taxon>
        <taxon>Alphaproteobacteria</taxon>
        <taxon>Hyphomicrobiales</taxon>
        <taxon>Phyllobacteriaceae</taxon>
        <taxon>Mesorhizobium</taxon>
    </lineage>
</organism>
<dbReference type="InterPro" id="IPR008258">
    <property type="entry name" value="Transglycosylase_SLT_dom_1"/>
</dbReference>
<sequence>MFVLTSFGAVSNVADSAIAARRDDGAIQSVMTLADRPVNVKVSPEKTTFSSLVKVALTAKTAPPPLEKERFNERFGESRGGFDIVDNTFPANPDPARENPIVVAYSPEAEIGLRDQSVRSSMDVFSYGAVQDAEAFAPTGAIASSTEPRPDLLSGVPGEYAKLVTLIAAEEGVDPNLMLSIMKAENAGFDPQAVSPAGAIGLMQVMPTVGHAFGAIDLTDPAQNIRAGARFLRVLVDKYKNPVLIASAYNAGEPRVDVRRSLPLIRETADYVTRVVGLYTNTNSTGEVFMIGRSVGTAPAARKASGRSGRADRAKSAMLVFSIGSTADASGRVEQESGQVPISGPVKIRKEEEALQ</sequence>
<comment type="similarity">
    <text evidence="1">Belongs to the transglycosylase Slt family.</text>
</comment>
<evidence type="ECO:0000259" key="4">
    <source>
        <dbReference type="Pfam" id="PF01464"/>
    </source>
</evidence>
<comment type="caution">
    <text evidence="5">The sequence shown here is derived from an EMBL/GenBank/DDBJ whole genome shotgun (WGS) entry which is preliminary data.</text>
</comment>
<dbReference type="Pfam" id="PF01464">
    <property type="entry name" value="SLT"/>
    <property type="match status" value="1"/>
</dbReference>
<dbReference type="EMBL" id="JBEPLM010000009">
    <property type="protein sequence ID" value="MET3595098.1"/>
    <property type="molecule type" value="Genomic_DNA"/>
</dbReference>
<feature type="domain" description="Transglycosylase SLT" evidence="4">
    <location>
        <begin position="168"/>
        <end position="257"/>
    </location>
</feature>
<accession>A0ABV2HXT2</accession>
<dbReference type="Proteomes" id="UP001549036">
    <property type="component" value="Unassembled WGS sequence"/>
</dbReference>
<dbReference type="RefSeq" id="WP_354416405.1">
    <property type="nucleotide sequence ID" value="NZ_JBEPLM010000009.1"/>
</dbReference>
<evidence type="ECO:0000256" key="2">
    <source>
        <dbReference type="ARBA" id="ARBA00009387"/>
    </source>
</evidence>
<evidence type="ECO:0000256" key="3">
    <source>
        <dbReference type="SAM" id="MobiDB-lite"/>
    </source>
</evidence>